<gene>
    <name evidence="2" type="ORF">PAHAL_7G144900</name>
</gene>
<feature type="region of interest" description="Disordered" evidence="1">
    <location>
        <begin position="1"/>
        <end position="112"/>
    </location>
</feature>
<dbReference type="AlphaFoldDB" id="A0A2S3I7B7"/>
<organism evidence="2">
    <name type="scientific">Panicum hallii</name>
    <dbReference type="NCBI Taxonomy" id="206008"/>
    <lineage>
        <taxon>Eukaryota</taxon>
        <taxon>Viridiplantae</taxon>
        <taxon>Streptophyta</taxon>
        <taxon>Embryophyta</taxon>
        <taxon>Tracheophyta</taxon>
        <taxon>Spermatophyta</taxon>
        <taxon>Magnoliopsida</taxon>
        <taxon>Liliopsida</taxon>
        <taxon>Poales</taxon>
        <taxon>Poaceae</taxon>
        <taxon>PACMAD clade</taxon>
        <taxon>Panicoideae</taxon>
        <taxon>Panicodae</taxon>
        <taxon>Paniceae</taxon>
        <taxon>Panicinae</taxon>
        <taxon>Panicum</taxon>
        <taxon>Panicum sect. Panicum</taxon>
    </lineage>
</organism>
<dbReference type="Proteomes" id="UP000243499">
    <property type="component" value="Chromosome 7"/>
</dbReference>
<dbReference type="Gramene" id="PAN38080">
    <property type="protein sequence ID" value="PAN38080"/>
    <property type="gene ID" value="PAHAL_7G144900"/>
</dbReference>
<evidence type="ECO:0000256" key="1">
    <source>
        <dbReference type="SAM" id="MobiDB-lite"/>
    </source>
</evidence>
<protein>
    <submittedName>
        <fullName evidence="2">Uncharacterized protein</fullName>
    </submittedName>
</protein>
<feature type="compositionally biased region" description="Low complexity" evidence="1">
    <location>
        <begin position="62"/>
        <end position="110"/>
    </location>
</feature>
<proteinExistence type="predicted"/>
<dbReference type="EMBL" id="CM008052">
    <property type="protein sequence ID" value="PAN38080.1"/>
    <property type="molecule type" value="Genomic_DNA"/>
</dbReference>
<accession>A0A2S3I7B7</accession>
<sequence>MAAVSGPPVAASGGLRLAGRQAPFRGGPRGRHHGRLLQPRLLLPDAVASRNLPAASSPPSPSSSTRSPSIAAAARRVPGVGSTRPYSTTASPSTRSRPSASPSARSPASRIAPVLRPFRANQINVDDLRPHLIGCTSSRNCHLIAFYHGKPSKQMRSYLIPYFYCPN</sequence>
<evidence type="ECO:0000313" key="2">
    <source>
        <dbReference type="EMBL" id="PAN38080.1"/>
    </source>
</evidence>
<name>A0A2S3I7B7_9POAL</name>
<reference evidence="2" key="1">
    <citation type="submission" date="2018-04" db="EMBL/GenBank/DDBJ databases">
        <title>WGS assembly of Panicum hallii.</title>
        <authorList>
            <person name="Lovell J."/>
            <person name="Jenkins J."/>
            <person name="Lowry D."/>
            <person name="Mamidi S."/>
            <person name="Sreedasyam A."/>
            <person name="Weng X."/>
            <person name="Barry K."/>
            <person name="Bonette J."/>
            <person name="Campitelli B."/>
            <person name="Daum C."/>
            <person name="Gordon S."/>
            <person name="Gould B."/>
            <person name="Lipzen A."/>
            <person name="Macqueen A."/>
            <person name="Palacio-Mejia J."/>
            <person name="Plott C."/>
            <person name="Shakirov E."/>
            <person name="Shu S."/>
            <person name="Yoshinaga Y."/>
            <person name="Zane M."/>
            <person name="Rokhsar D."/>
            <person name="Grimwood J."/>
            <person name="Schmutz J."/>
            <person name="Juenger T."/>
        </authorList>
    </citation>
    <scope>NUCLEOTIDE SEQUENCE [LARGE SCALE GENOMIC DNA]</scope>
    <source>
        <strain evidence="2">FIL2</strain>
    </source>
</reference>